<sequence length="1079" mass="118667">MKWFSLSLALLVAPVVACFAQSNSPNPAVIPKSFSAGPNEASLDKFTEYEVDFSKGLAEVGIPLHTIKMDDGEIPIAFGYHGAGIKVTEVPGYLGAGWSLSVGGSLTRSIMGGRADEASTGYMRDTVRTAINKLVDADLYYLNQVATGEVDAQPDVFSVNVPGAAVKFVMPWNNGYKPVTIPRSAVAVDKSFDPVSGKLFFTVTTPAGVRYIFGENYREVTTSNNGGVESMATSAWKLEKVISANSRDTVFFKYHAQSSIAIQDVNEVWGIDDSRTLVSPDNDVPSGSIYPNNSQVFLNASSYSSSTLEYLIDTIAYKNRRLVFEEAAQGRKDFGSTWPSKPFKSMKVYALNYATGAYELTETVEGYLSYFMTGTDTLTRRLRLDSVRFLDANSVVVKMYKMQYDNQGLPRRDSKARDLLGYFNGKNNSTLIPRMTLNYITGVGGTGSPITIGSDIANGRDPDSVKSQACVLKRLYLPTGGYNEYEYEQNRYLEDDSIILAGGLRIKNIKGYDPLGNTRLTRFYKYGEGENGAGKKNFVLQDFNFVTAQTHNYWHSFSGGIMLMLTKRRRTVGASPNVDLVPWDAAPVIYSTVTEYRDSLGLGGKTVMRYTDQTDVTSTASYAKPFRNSYFYRRGQLASKEVYRRTGSAYVLKSSQQYNYQAFSDTLYQFAGLVAIRNSVNEGELNGGVILPSSATNPSDEMYIQHSWYAINSGDNAVTSVVTREYDDNDPSRFFTTVTKYEYDNVRHLKPNRTTTLNSNGDSSLVAFKFPADYVTTGSTTGNGVLDGMLSRNMQSFPIEVTEYKITKGSTARKCYGSVLNLYKSVNNGKDLVPDVIKRLALDSPVVNFTPSSIAAGSIQFDSRYKNVESFPVYSATGKVAQHAPKTDPPTVFMFDYSDESLVAVVQNAAPSEVAYTSFETPVKGNFSFSGATTVDASAPTGKKAYNLSGGGITFPALVSSKTYTVSYWTKNTVPYSIAGTVSGYPVKGKSYGSWTYYEHRIQGVTGATLTGAGWIDELRLYPSAGRMVTCAYTPFGAVAAKADEAGNLMFYEYDAMSRLKTVREFEHIVKTVDYNYKK</sequence>
<organism evidence="2 3">
    <name type="scientific">Chitinophaga pinensis (strain ATCC 43595 / DSM 2588 / LMG 13176 / NBRC 15968 / NCIMB 11800 / UQM 2034)</name>
    <dbReference type="NCBI Taxonomy" id="485918"/>
    <lineage>
        <taxon>Bacteria</taxon>
        <taxon>Pseudomonadati</taxon>
        <taxon>Bacteroidota</taxon>
        <taxon>Chitinophagia</taxon>
        <taxon>Chitinophagales</taxon>
        <taxon>Chitinophagaceae</taxon>
        <taxon>Chitinophaga</taxon>
    </lineage>
</organism>
<dbReference type="Proteomes" id="UP000002215">
    <property type="component" value="Chromosome"/>
</dbReference>
<keyword evidence="1" id="KW-0732">Signal</keyword>
<evidence type="ECO:0000313" key="2">
    <source>
        <dbReference type="EMBL" id="ACU60653.1"/>
    </source>
</evidence>
<dbReference type="OrthoDB" id="680656at2"/>
<evidence type="ECO:0000313" key="3">
    <source>
        <dbReference type="Proteomes" id="UP000002215"/>
    </source>
</evidence>
<name>A0A979G4P5_CHIPD</name>
<evidence type="ECO:0008006" key="4">
    <source>
        <dbReference type="Google" id="ProtNLM"/>
    </source>
</evidence>
<reference evidence="2 3" key="2">
    <citation type="journal article" date="2010" name="Stand. Genomic Sci.">
        <title>Complete genome sequence of Chitinophaga pinensis type strain (UQM 2034).</title>
        <authorList>
            <person name="Glavina Del Rio T."/>
            <person name="Abt B."/>
            <person name="Spring S."/>
            <person name="Lapidus A."/>
            <person name="Nolan M."/>
            <person name="Tice H."/>
            <person name="Copeland A."/>
            <person name="Cheng J.F."/>
            <person name="Chen F."/>
            <person name="Bruce D."/>
            <person name="Goodwin L."/>
            <person name="Pitluck S."/>
            <person name="Ivanova N."/>
            <person name="Mavromatis K."/>
            <person name="Mikhailova N."/>
            <person name="Pati A."/>
            <person name="Chen A."/>
            <person name="Palaniappan K."/>
            <person name="Land M."/>
            <person name="Hauser L."/>
            <person name="Chang Y.J."/>
            <person name="Jeffries C.D."/>
            <person name="Chain P."/>
            <person name="Saunders E."/>
            <person name="Detter J.C."/>
            <person name="Brettin T."/>
            <person name="Rohde M."/>
            <person name="Goker M."/>
            <person name="Bristow J."/>
            <person name="Eisen J.A."/>
            <person name="Markowitz V."/>
            <person name="Hugenholtz P."/>
            <person name="Kyrpides N.C."/>
            <person name="Klenk H.P."/>
            <person name="Lucas S."/>
        </authorList>
    </citation>
    <scope>NUCLEOTIDE SEQUENCE [LARGE SCALE GENOMIC DNA]</scope>
    <source>
        <strain evidence="3">ATCC 43595 / DSM 2588 / LMG 13176 / NBRC 15968 / NCIMB 11800 / UQM 2034</strain>
    </source>
</reference>
<reference evidence="3" key="1">
    <citation type="submission" date="2009-08" db="EMBL/GenBank/DDBJ databases">
        <title>The complete genome of Chitinophaga pinensis DSM 2588.</title>
        <authorList>
            <consortium name="US DOE Joint Genome Institute (JGI-PGF)"/>
            <person name="Lucas S."/>
            <person name="Copeland A."/>
            <person name="Lapidus A."/>
            <person name="Glavina del Rio T."/>
            <person name="Dalin E."/>
            <person name="Tice H."/>
            <person name="Bruce D."/>
            <person name="Goodwin L."/>
            <person name="Pitluck S."/>
            <person name="Kyrpides N."/>
            <person name="Mavromatis K."/>
            <person name="Ivanova N."/>
            <person name="Mikhailova N."/>
            <person name="Sims D."/>
            <person name="Meinche L."/>
            <person name="Brettin T."/>
            <person name="Detter J.C."/>
            <person name="Han C."/>
            <person name="Larimer F."/>
            <person name="Land M."/>
            <person name="Hauser L."/>
            <person name="Markowitz V."/>
            <person name="Cheng J.-F."/>
            <person name="Hugenholtz P."/>
            <person name="Woyke T."/>
            <person name="Wu D."/>
            <person name="Spring S."/>
            <person name="Klenk H.-P."/>
            <person name="Eisen J.A."/>
        </authorList>
    </citation>
    <scope>NUCLEOTIDE SEQUENCE [LARGE SCALE GENOMIC DNA]</scope>
    <source>
        <strain evidence="3">ATCC 43595 / DSM 2588 / LMG 13176 / NBRC 15968 / NCIMB 11800 / UQM 2034</strain>
    </source>
</reference>
<feature type="signal peptide" evidence="1">
    <location>
        <begin position="1"/>
        <end position="20"/>
    </location>
</feature>
<dbReference type="AlphaFoldDB" id="A0A979G4P5"/>
<dbReference type="KEGG" id="cpi:Cpin_3186"/>
<accession>A0A979G4P5</accession>
<protein>
    <recommendedName>
        <fullName evidence="4">YD repeat-containing protein</fullName>
    </recommendedName>
</protein>
<gene>
    <name evidence="2" type="ordered locus">Cpin_3186</name>
</gene>
<proteinExistence type="predicted"/>
<feature type="chain" id="PRO_5036972394" description="YD repeat-containing protein" evidence="1">
    <location>
        <begin position="21"/>
        <end position="1079"/>
    </location>
</feature>
<dbReference type="RefSeq" id="WP_012790829.1">
    <property type="nucleotide sequence ID" value="NC_013132.1"/>
</dbReference>
<dbReference type="EMBL" id="CP001699">
    <property type="protein sequence ID" value="ACU60653.1"/>
    <property type="molecule type" value="Genomic_DNA"/>
</dbReference>
<evidence type="ECO:0000256" key="1">
    <source>
        <dbReference type="SAM" id="SignalP"/>
    </source>
</evidence>